<organism evidence="4 5">
    <name type="scientific">Aspergillus leporis</name>
    <dbReference type="NCBI Taxonomy" id="41062"/>
    <lineage>
        <taxon>Eukaryota</taxon>
        <taxon>Fungi</taxon>
        <taxon>Dikarya</taxon>
        <taxon>Ascomycota</taxon>
        <taxon>Pezizomycotina</taxon>
        <taxon>Eurotiomycetes</taxon>
        <taxon>Eurotiomycetidae</taxon>
        <taxon>Eurotiales</taxon>
        <taxon>Aspergillaceae</taxon>
        <taxon>Aspergillus</taxon>
        <taxon>Aspergillus subgen. Circumdati</taxon>
    </lineage>
</organism>
<sequence>MATYTERDFYGSAIKGLVPQGWLDASGLRDIPDHQEVHLSPTTLTTQIFEINQYVTPSETTTLPPLLLPTGATPDERAALYHLYDLCDENDTVEIITAPTKVTMEKFPALTPAYRGVVAVTSPKNESREAGVGGAVAGSSAEGLLTRKVSLHYLLVRLEEKETDLVVFVNVPHEEFEKRGDLGALEGEEELARGLIGGLVEGLEVRDWGLFA</sequence>
<gene>
    <name evidence="4" type="ORF">BDV29DRAFT_159761</name>
</gene>
<dbReference type="GO" id="GO:0005085">
    <property type="term" value="F:guanyl-nucleotide exchange factor activity"/>
    <property type="evidence" value="ECO:0007669"/>
    <property type="project" value="TreeGrafter"/>
</dbReference>
<dbReference type="PANTHER" id="PTHR15837">
    <property type="entry name" value="RAN GUANINE NUCLEOTIDE RELEASE FACTOR"/>
    <property type="match status" value="1"/>
</dbReference>
<keyword evidence="3" id="KW-0653">Protein transport</keyword>
<dbReference type="AlphaFoldDB" id="A0A5N5WVF7"/>
<dbReference type="GO" id="GO:0031267">
    <property type="term" value="F:small GTPase binding"/>
    <property type="evidence" value="ECO:0007669"/>
    <property type="project" value="TreeGrafter"/>
</dbReference>
<proteinExistence type="inferred from homology"/>
<reference evidence="4 5" key="1">
    <citation type="submission" date="2019-04" db="EMBL/GenBank/DDBJ databases">
        <title>Friends and foes A comparative genomics study of 23 Aspergillus species from section Flavi.</title>
        <authorList>
            <consortium name="DOE Joint Genome Institute"/>
            <person name="Kjaerbolling I."/>
            <person name="Vesth T."/>
            <person name="Frisvad J.C."/>
            <person name="Nybo J.L."/>
            <person name="Theobald S."/>
            <person name="Kildgaard S."/>
            <person name="Isbrandt T."/>
            <person name="Kuo A."/>
            <person name="Sato A."/>
            <person name="Lyhne E.K."/>
            <person name="Kogle M.E."/>
            <person name="Wiebenga A."/>
            <person name="Kun R.S."/>
            <person name="Lubbers R.J."/>
            <person name="Makela M.R."/>
            <person name="Barry K."/>
            <person name="Chovatia M."/>
            <person name="Clum A."/>
            <person name="Daum C."/>
            <person name="Haridas S."/>
            <person name="He G."/>
            <person name="LaButti K."/>
            <person name="Lipzen A."/>
            <person name="Mondo S."/>
            <person name="Riley R."/>
            <person name="Salamov A."/>
            <person name="Simmons B.A."/>
            <person name="Magnuson J.K."/>
            <person name="Henrissat B."/>
            <person name="Mortensen U.H."/>
            <person name="Larsen T.O."/>
            <person name="Devries R.P."/>
            <person name="Grigoriev I.V."/>
            <person name="Machida M."/>
            <person name="Baker S.E."/>
            <person name="Andersen M.R."/>
        </authorList>
    </citation>
    <scope>NUCLEOTIDE SEQUENCE [LARGE SCALE GENOMIC DNA]</scope>
    <source>
        <strain evidence="4 5">CBS 151.66</strain>
    </source>
</reference>
<name>A0A5N5WVF7_9EURO</name>
<evidence type="ECO:0008006" key="6">
    <source>
        <dbReference type="Google" id="ProtNLM"/>
    </source>
</evidence>
<evidence type="ECO:0000256" key="3">
    <source>
        <dbReference type="ARBA" id="ARBA00022927"/>
    </source>
</evidence>
<comment type="similarity">
    <text evidence="1">Belongs to the MOG1 family.</text>
</comment>
<dbReference type="InterPro" id="IPR007681">
    <property type="entry name" value="Mog1"/>
</dbReference>
<dbReference type="Gene3D" id="3.40.1000.10">
    <property type="entry name" value="Mog1/PsbP, alpha/beta/alpha sandwich"/>
    <property type="match status" value="1"/>
</dbReference>
<dbReference type="InterPro" id="IPR016123">
    <property type="entry name" value="Mog1/PsbP_a/b/a-sand"/>
</dbReference>
<keyword evidence="2" id="KW-0813">Transport</keyword>
<dbReference type="PANTHER" id="PTHR15837:SF0">
    <property type="entry name" value="RAN GUANINE NUCLEOTIDE RELEASE FACTOR"/>
    <property type="match status" value="1"/>
</dbReference>
<dbReference type="SUPFAM" id="SSF55724">
    <property type="entry name" value="Mog1p/PsbP-like"/>
    <property type="match status" value="1"/>
</dbReference>
<accession>A0A5N5WVF7</accession>
<protein>
    <recommendedName>
        <fullName evidence="6">Mog1p/PsbP-like protein</fullName>
    </recommendedName>
</protein>
<keyword evidence="5" id="KW-1185">Reference proteome</keyword>
<evidence type="ECO:0000256" key="2">
    <source>
        <dbReference type="ARBA" id="ARBA00022448"/>
    </source>
</evidence>
<dbReference type="Proteomes" id="UP000326565">
    <property type="component" value="Unassembled WGS sequence"/>
</dbReference>
<dbReference type="EMBL" id="ML732281">
    <property type="protein sequence ID" value="KAB8071140.1"/>
    <property type="molecule type" value="Genomic_DNA"/>
</dbReference>
<dbReference type="Pfam" id="PF04603">
    <property type="entry name" value="Mog1"/>
    <property type="match status" value="1"/>
</dbReference>
<dbReference type="GO" id="GO:0005634">
    <property type="term" value="C:nucleus"/>
    <property type="evidence" value="ECO:0007669"/>
    <property type="project" value="TreeGrafter"/>
</dbReference>
<dbReference type="OrthoDB" id="10255285at2759"/>
<evidence type="ECO:0000313" key="4">
    <source>
        <dbReference type="EMBL" id="KAB8071140.1"/>
    </source>
</evidence>
<evidence type="ECO:0000313" key="5">
    <source>
        <dbReference type="Proteomes" id="UP000326565"/>
    </source>
</evidence>
<dbReference type="GO" id="GO:0006606">
    <property type="term" value="P:protein import into nucleus"/>
    <property type="evidence" value="ECO:0007669"/>
    <property type="project" value="TreeGrafter"/>
</dbReference>
<evidence type="ECO:0000256" key="1">
    <source>
        <dbReference type="ARBA" id="ARBA00010307"/>
    </source>
</evidence>